<keyword evidence="2 5" id="KW-0812">Transmembrane</keyword>
<feature type="domain" description="ABC-2 type transporter transmembrane" evidence="6">
    <location>
        <begin position="19"/>
        <end position="467"/>
    </location>
</feature>
<accession>A0A9X2EG49</accession>
<evidence type="ECO:0000256" key="3">
    <source>
        <dbReference type="ARBA" id="ARBA00022989"/>
    </source>
</evidence>
<dbReference type="AlphaFoldDB" id="A0A9X2EG49"/>
<evidence type="ECO:0000256" key="5">
    <source>
        <dbReference type="SAM" id="Phobius"/>
    </source>
</evidence>
<gene>
    <name evidence="7" type="ORF">NDO55_06065</name>
</gene>
<comment type="subcellular location">
    <subcellularLocation>
        <location evidence="1">Membrane</location>
        <topology evidence="1">Multi-pass membrane protein</topology>
    </subcellularLocation>
</comment>
<feature type="transmembrane region" description="Helical" evidence="5">
    <location>
        <begin position="315"/>
        <end position="338"/>
    </location>
</feature>
<evidence type="ECO:0000256" key="2">
    <source>
        <dbReference type="ARBA" id="ARBA00022692"/>
    </source>
</evidence>
<feature type="transmembrane region" description="Helical" evidence="5">
    <location>
        <begin position="358"/>
        <end position="382"/>
    </location>
</feature>
<evidence type="ECO:0000259" key="6">
    <source>
        <dbReference type="Pfam" id="PF12698"/>
    </source>
</evidence>
<dbReference type="Pfam" id="PF12698">
    <property type="entry name" value="ABC2_membrane_3"/>
    <property type="match status" value="1"/>
</dbReference>
<dbReference type="InterPro" id="IPR013525">
    <property type="entry name" value="ABC2_TM"/>
</dbReference>
<proteinExistence type="predicted"/>
<dbReference type="PANTHER" id="PTHR43471">
    <property type="entry name" value="ABC TRANSPORTER PERMEASE"/>
    <property type="match status" value="1"/>
</dbReference>
<comment type="caution">
    <text evidence="7">The sequence shown here is derived from an EMBL/GenBank/DDBJ whole genome shotgun (WGS) entry which is preliminary data.</text>
</comment>
<evidence type="ECO:0000256" key="1">
    <source>
        <dbReference type="ARBA" id="ARBA00004141"/>
    </source>
</evidence>
<evidence type="ECO:0000313" key="7">
    <source>
        <dbReference type="EMBL" id="MCM8557383.1"/>
    </source>
</evidence>
<protein>
    <submittedName>
        <fullName evidence="7">ABC transporter permease</fullName>
    </submittedName>
</protein>
<reference evidence="7" key="1">
    <citation type="submission" date="2022-06" db="EMBL/GenBank/DDBJ databases">
        <title>Sphingomicrobium sedimins sp. nov., a marine bacterium isolated from tidal flat.</title>
        <authorList>
            <person name="Kim C.-H."/>
            <person name="Yoo Y."/>
            <person name="Kim J.-J."/>
        </authorList>
    </citation>
    <scope>NUCLEOTIDE SEQUENCE</scope>
    <source>
        <strain evidence="7">GRR-S6-50</strain>
    </source>
</reference>
<name>A0A9X2EG49_9SPHN</name>
<organism evidence="7 8">
    <name type="scientific">Sphingomicrobium sediminis</name>
    <dbReference type="NCBI Taxonomy" id="2950949"/>
    <lineage>
        <taxon>Bacteria</taxon>
        <taxon>Pseudomonadati</taxon>
        <taxon>Pseudomonadota</taxon>
        <taxon>Alphaproteobacteria</taxon>
        <taxon>Sphingomonadales</taxon>
        <taxon>Sphingomonadaceae</taxon>
        <taxon>Sphingomicrobium</taxon>
    </lineage>
</organism>
<dbReference type="EMBL" id="JAMSHT010000001">
    <property type="protein sequence ID" value="MCM8557383.1"/>
    <property type="molecule type" value="Genomic_DNA"/>
</dbReference>
<evidence type="ECO:0000313" key="8">
    <source>
        <dbReference type="Proteomes" id="UP001155128"/>
    </source>
</evidence>
<dbReference type="PANTHER" id="PTHR43471:SF3">
    <property type="entry name" value="ABC TRANSPORTER PERMEASE PROTEIN NATB"/>
    <property type="match status" value="1"/>
</dbReference>
<dbReference type="GO" id="GO:0140359">
    <property type="term" value="F:ABC-type transporter activity"/>
    <property type="evidence" value="ECO:0007669"/>
    <property type="project" value="InterPro"/>
</dbReference>
<evidence type="ECO:0000256" key="4">
    <source>
        <dbReference type="ARBA" id="ARBA00023136"/>
    </source>
</evidence>
<feature type="transmembrane region" description="Helical" evidence="5">
    <location>
        <begin position="394"/>
        <end position="415"/>
    </location>
</feature>
<keyword evidence="4 5" id="KW-0472">Membrane</keyword>
<dbReference type="GO" id="GO:0016020">
    <property type="term" value="C:membrane"/>
    <property type="evidence" value="ECO:0007669"/>
    <property type="project" value="UniProtKB-SubCell"/>
</dbReference>
<dbReference type="RefSeq" id="WP_252113408.1">
    <property type="nucleotide sequence ID" value="NZ_JAMSHT010000001.1"/>
</dbReference>
<feature type="transmembrane region" description="Helical" evidence="5">
    <location>
        <begin position="435"/>
        <end position="468"/>
    </location>
</feature>
<keyword evidence="8" id="KW-1185">Reference proteome</keyword>
<keyword evidence="3 5" id="KW-1133">Transmembrane helix</keyword>
<dbReference type="Proteomes" id="UP001155128">
    <property type="component" value="Unassembled WGS sequence"/>
</dbReference>
<sequence>MNNILLIAAREYRHIAKMRSFWITMLLLPALLLVGPLIADFLDDDRADRIVLIDRDPGNVGEAISERIAFEEDVRVMNSLARYVRRHDLQDAVGDAPWAEDGRAFGPADVLAFRDAGGLDGAIETIDAARAEETPAFEPSPPWYEIVETPAAIADASVEEIEAQRESLFEGRGEDAPPAPDVIVLVDADYGEQLVLHVWADNPPRQSLMNILQGVTQGELRGRMLGAEGIAPERIAAIESATPSISISTPPPGGGASDVTIIRSILPVALAYVLMMSLVLSGNWLVQGAVEERSNKLIESMLACVRPQQLMLGKLMGTAAIGFSMVLVWVACAIFVAFTQQGAVAEFIRPALEPLANVGAVVTILYFFLMGYVALSTIFLGIGVLSDDMNEANGFVMPVMMVILLPVTFLMQAVIAGSASGVVSAMTWVPPLTPFVVLARLGAGIGTVELIGAGLVLAAFTALMLFLLGRLFQASLLAQGQKRGLGHILARFKAPAK</sequence>
<feature type="transmembrane region" description="Helical" evidence="5">
    <location>
        <begin position="265"/>
        <end position="286"/>
    </location>
</feature>